<evidence type="ECO:0000313" key="3">
    <source>
        <dbReference type="Proteomes" id="UP000676325"/>
    </source>
</evidence>
<dbReference type="EMBL" id="JAGSOH010000045">
    <property type="protein sequence ID" value="MBR7827918.1"/>
    <property type="molecule type" value="Genomic_DNA"/>
</dbReference>
<dbReference type="Proteomes" id="UP000676325">
    <property type="component" value="Unassembled WGS sequence"/>
</dbReference>
<accession>A0A941EC68</accession>
<name>A0A941EC68_9ACTN</name>
<evidence type="ECO:0000313" key="2">
    <source>
        <dbReference type="EMBL" id="MBR7827918.1"/>
    </source>
</evidence>
<dbReference type="AlphaFoldDB" id="A0A941EC68"/>
<dbReference type="InterPro" id="IPR025334">
    <property type="entry name" value="DUF4240"/>
</dbReference>
<feature type="domain" description="DUF4240" evidence="1">
    <location>
        <begin position="5"/>
        <end position="72"/>
    </location>
</feature>
<dbReference type="Pfam" id="PF14024">
    <property type="entry name" value="DUF4240"/>
    <property type="match status" value="1"/>
</dbReference>
<proteinExistence type="predicted"/>
<comment type="caution">
    <text evidence="2">The sequence shown here is derived from an EMBL/GenBank/DDBJ whole genome shotgun (WGS) entry which is preliminary data.</text>
</comment>
<evidence type="ECO:0000259" key="1">
    <source>
        <dbReference type="Pfam" id="PF14024"/>
    </source>
</evidence>
<keyword evidence="3" id="KW-1185">Reference proteome</keyword>
<protein>
    <submittedName>
        <fullName evidence="2">DUF4240 domain-containing protein</fullName>
    </submittedName>
</protein>
<reference evidence="2" key="1">
    <citation type="submission" date="2021-04" db="EMBL/GenBank/DDBJ databases">
        <title>Genome based classification of Actinospica acidithermotolerans sp. nov., an actinobacterium isolated from an Indonesian hot spring.</title>
        <authorList>
            <person name="Kusuma A.B."/>
            <person name="Putra K.E."/>
            <person name="Nafisah S."/>
            <person name="Loh J."/>
            <person name="Nouioui I."/>
            <person name="Goodfellow M."/>
        </authorList>
    </citation>
    <scope>NUCLEOTIDE SEQUENCE</scope>
    <source>
        <strain evidence="2">MGRD01-02</strain>
    </source>
</reference>
<organism evidence="2 3">
    <name type="scientific">Actinospica acidithermotolerans</name>
    <dbReference type="NCBI Taxonomy" id="2828514"/>
    <lineage>
        <taxon>Bacteria</taxon>
        <taxon>Bacillati</taxon>
        <taxon>Actinomycetota</taxon>
        <taxon>Actinomycetes</taxon>
        <taxon>Catenulisporales</taxon>
        <taxon>Actinospicaceae</taxon>
        <taxon>Actinospica</taxon>
    </lineage>
</organism>
<gene>
    <name evidence="2" type="ORF">KDK95_16495</name>
</gene>
<sequence length="90" mass="9905">MLRGRAIVDFEIHLKETRHRADTYDMWGAAVRITGSGSQDGFFPSWLIGLGREVFDRVVAHPDALAEVPVVRVLATLPPGPDPLCGRRPA</sequence>